<reference evidence="2 3" key="1">
    <citation type="submission" date="2020-04" db="EMBL/GenBank/DDBJ databases">
        <title>Arthrobacter sp. nov.</title>
        <authorList>
            <person name="Liu S."/>
        </authorList>
    </citation>
    <scope>NUCLEOTIDE SEQUENCE [LARGE SCALE GENOMIC DNA]</scope>
    <source>
        <strain evidence="2 3">E918</strain>
    </source>
</reference>
<dbReference type="InterPro" id="IPR045063">
    <property type="entry name" value="Dynamin_N"/>
</dbReference>
<accession>A0A7X6HE84</accession>
<dbReference type="Pfam" id="PF00350">
    <property type="entry name" value="Dynamin_N"/>
    <property type="match status" value="1"/>
</dbReference>
<name>A0A7X6HE84_9MICC</name>
<dbReference type="SUPFAM" id="SSF52540">
    <property type="entry name" value="P-loop containing nucleoside triphosphate hydrolases"/>
    <property type="match status" value="1"/>
</dbReference>
<feature type="domain" description="Dynamin N-terminal" evidence="1">
    <location>
        <begin position="74"/>
        <end position="225"/>
    </location>
</feature>
<proteinExistence type="predicted"/>
<dbReference type="Gene3D" id="3.40.50.300">
    <property type="entry name" value="P-loop containing nucleotide triphosphate hydrolases"/>
    <property type="match status" value="1"/>
</dbReference>
<dbReference type="CDD" id="cd00882">
    <property type="entry name" value="Ras_like_GTPase"/>
    <property type="match status" value="1"/>
</dbReference>
<dbReference type="InterPro" id="IPR027417">
    <property type="entry name" value="P-loop_NTPase"/>
</dbReference>
<dbReference type="EMBL" id="JAAZSQ010000011">
    <property type="protein sequence ID" value="NKX55381.1"/>
    <property type="molecule type" value="Genomic_DNA"/>
</dbReference>
<dbReference type="AlphaFoldDB" id="A0A7X6HE84"/>
<keyword evidence="3" id="KW-1185">Reference proteome</keyword>
<dbReference type="Proteomes" id="UP000544090">
    <property type="component" value="Unassembled WGS sequence"/>
</dbReference>
<evidence type="ECO:0000313" key="3">
    <source>
        <dbReference type="Proteomes" id="UP000544090"/>
    </source>
</evidence>
<comment type="caution">
    <text evidence="2">The sequence shown here is derived from an EMBL/GenBank/DDBJ whole genome shotgun (WGS) entry which is preliminary data.</text>
</comment>
<organism evidence="2 3">
    <name type="scientific">Arthrobacter mobilis</name>
    <dbReference type="NCBI Taxonomy" id="2724944"/>
    <lineage>
        <taxon>Bacteria</taxon>
        <taxon>Bacillati</taxon>
        <taxon>Actinomycetota</taxon>
        <taxon>Actinomycetes</taxon>
        <taxon>Micrococcales</taxon>
        <taxon>Micrococcaceae</taxon>
        <taxon>Arthrobacter</taxon>
    </lineage>
</organism>
<evidence type="ECO:0000313" key="2">
    <source>
        <dbReference type="EMBL" id="NKX55381.1"/>
    </source>
</evidence>
<gene>
    <name evidence="2" type="ORF">HGG74_12685</name>
</gene>
<evidence type="ECO:0000259" key="1">
    <source>
        <dbReference type="Pfam" id="PF00350"/>
    </source>
</evidence>
<protein>
    <submittedName>
        <fullName evidence="2">ABC transporter</fullName>
    </submittedName>
</protein>
<sequence length="609" mass="63681">MVSVRQTAEGEAAGGPAGAVVLLEEVLAALQALALPLQLPGAEQMRRNVAGAQGQLRDYVLPRYHSLQAPLLAVVGGSTGAGKSTLVNALAGHPVTRAGAIRPTTRQPILLHHPGDRHWFADQRILPGLARTVGTVRKDFPAAGSTGLPGAAGPGGEEQVSSLVLLADDIVPQGVALLDAPDIDSISDANRKLAGQLLAAADLWLFVTTANRYADAAPWELLLEAARRNITVAVVLDRVPEGVEEEIRPDLAGMLEREGLGGAPLFVVPEAALDARGMLPPESVAPIRTWLGDIAADSARRSAIARRTLSGAIGAMADKVEAAADAVQAQLAAGDRLRQDAAGAYSDAARRALLATQDGTLLRGEVLARWQDFVGTGEFFRSLESGIGQLRDRIGAFFSGKPAPSVKVEAAIESGLQAVIVDEAAKAAEEADARWRDDPAGRQLLGGDDLAAPSVSLADTVAAEIRAWQADLLELIRVEGQDRRLRARVLSFGVNGLGVMLMVGVFATTGGLTGLEIGVAGGTAVVGQKVLEAVFGEDAVRRLTKTAREDLARRTDSLMQAEAARFLSRLDVLDSPEAAAVLRGQARRLADLAEQTARAGQDGGTETRP</sequence>
<dbReference type="RefSeq" id="WP_168486840.1">
    <property type="nucleotide sequence ID" value="NZ_JAAZSQ010000011.1"/>
</dbReference>